<sequence>DGSSTNAGDNLDCEGATGIAG</sequence>
<evidence type="ECO:0000256" key="1">
    <source>
        <dbReference type="SAM" id="MobiDB-lite"/>
    </source>
</evidence>
<feature type="region of interest" description="Disordered" evidence="1">
    <location>
        <begin position="1"/>
        <end position="21"/>
    </location>
</feature>
<evidence type="ECO:0000313" key="2">
    <source>
        <dbReference type="EMBL" id="SVB13281.1"/>
    </source>
</evidence>
<dbReference type="AlphaFoldDB" id="A0A382BID1"/>
<name>A0A382BID1_9ZZZZ</name>
<reference evidence="2" key="1">
    <citation type="submission" date="2018-05" db="EMBL/GenBank/DDBJ databases">
        <authorList>
            <person name="Lanie J.A."/>
            <person name="Ng W.-L."/>
            <person name="Kazmierczak K.M."/>
            <person name="Andrzejewski T.M."/>
            <person name="Davidsen T.M."/>
            <person name="Wayne K.J."/>
            <person name="Tettelin H."/>
            <person name="Glass J.I."/>
            <person name="Rusch D."/>
            <person name="Podicherti R."/>
            <person name="Tsui H.-C.T."/>
            <person name="Winkler M.E."/>
        </authorList>
    </citation>
    <scope>NUCLEOTIDE SEQUENCE</scope>
</reference>
<gene>
    <name evidence="2" type="ORF">METZ01_LOCUS166135</name>
</gene>
<organism evidence="2">
    <name type="scientific">marine metagenome</name>
    <dbReference type="NCBI Taxonomy" id="408172"/>
    <lineage>
        <taxon>unclassified sequences</taxon>
        <taxon>metagenomes</taxon>
        <taxon>ecological metagenomes</taxon>
    </lineage>
</organism>
<accession>A0A382BID1</accession>
<dbReference type="EMBL" id="UINC01029848">
    <property type="protein sequence ID" value="SVB13281.1"/>
    <property type="molecule type" value="Genomic_DNA"/>
</dbReference>
<feature type="non-terminal residue" evidence="2">
    <location>
        <position position="1"/>
    </location>
</feature>
<proteinExistence type="predicted"/>
<protein>
    <submittedName>
        <fullName evidence="2">Uncharacterized protein</fullName>
    </submittedName>
</protein>